<name>A0A9W4WZT9_9GLOM</name>
<keyword evidence="1" id="KW-0539">Nucleus</keyword>
<accession>A0A9W4WZT9</accession>
<keyword evidence="4" id="KW-1185">Reference proteome</keyword>
<dbReference type="Pfam" id="PF00505">
    <property type="entry name" value="HMG_box"/>
    <property type="match status" value="1"/>
</dbReference>
<gene>
    <name evidence="3" type="ORF">FWILDA_LOCUS7312</name>
</gene>
<protein>
    <submittedName>
        <fullName evidence="3">16846_t:CDS:1</fullName>
    </submittedName>
</protein>
<reference evidence="3" key="1">
    <citation type="submission" date="2022-08" db="EMBL/GenBank/DDBJ databases">
        <authorList>
            <person name="Kallberg Y."/>
            <person name="Tangrot J."/>
            <person name="Rosling A."/>
        </authorList>
    </citation>
    <scope>NUCLEOTIDE SEQUENCE</scope>
    <source>
        <strain evidence="3">Wild A</strain>
    </source>
</reference>
<dbReference type="Proteomes" id="UP001153678">
    <property type="component" value="Unassembled WGS sequence"/>
</dbReference>
<dbReference type="OrthoDB" id="6247875at2759"/>
<dbReference type="PROSITE" id="PS50118">
    <property type="entry name" value="HMG_BOX_2"/>
    <property type="match status" value="1"/>
</dbReference>
<evidence type="ECO:0000313" key="4">
    <source>
        <dbReference type="Proteomes" id="UP001153678"/>
    </source>
</evidence>
<proteinExistence type="predicted"/>
<dbReference type="InterPro" id="IPR009071">
    <property type="entry name" value="HMG_box_dom"/>
</dbReference>
<organism evidence="3 4">
    <name type="scientific">Funneliformis geosporum</name>
    <dbReference type="NCBI Taxonomy" id="1117311"/>
    <lineage>
        <taxon>Eukaryota</taxon>
        <taxon>Fungi</taxon>
        <taxon>Fungi incertae sedis</taxon>
        <taxon>Mucoromycota</taxon>
        <taxon>Glomeromycotina</taxon>
        <taxon>Glomeromycetes</taxon>
        <taxon>Glomerales</taxon>
        <taxon>Glomeraceae</taxon>
        <taxon>Funneliformis</taxon>
    </lineage>
</organism>
<dbReference type="AlphaFoldDB" id="A0A9W4WZT9"/>
<evidence type="ECO:0000313" key="3">
    <source>
        <dbReference type="EMBL" id="CAI2175883.1"/>
    </source>
</evidence>
<keyword evidence="1" id="KW-0238">DNA-binding</keyword>
<feature type="domain" description="HMG box" evidence="2">
    <location>
        <begin position="54"/>
        <end position="122"/>
    </location>
</feature>
<sequence length="286" mass="32757">MLNTVGDYPSVPLVQDFSTNLEQEIEVARQVKPPFPPQITPKELIVQKKNGDMPSRSPNAFMIYRKLFVDELHNKGLYLPMTTASSMASTSWKNEPEFIKQEYRRIASEAKSRHLKLYNQIPRRKKNQRKIRNVQSTSWLQIIPQYDQSRSENSTAVSSPIAPSPISEPTSILTEGISRLSSHIPIPYGLSSIHINDNEPTGFYLPQIHQFPVEIERNNSISAGIPSMELASNNNPGFGDHANMVFYDNFVTNYHSPYSPYQQPYELQNPVPQNFLHMSSSYPYYY</sequence>
<evidence type="ECO:0000259" key="2">
    <source>
        <dbReference type="PROSITE" id="PS50118"/>
    </source>
</evidence>
<dbReference type="GO" id="GO:0005634">
    <property type="term" value="C:nucleus"/>
    <property type="evidence" value="ECO:0007669"/>
    <property type="project" value="UniProtKB-UniRule"/>
</dbReference>
<dbReference type="GO" id="GO:0003677">
    <property type="term" value="F:DNA binding"/>
    <property type="evidence" value="ECO:0007669"/>
    <property type="project" value="UniProtKB-UniRule"/>
</dbReference>
<evidence type="ECO:0000256" key="1">
    <source>
        <dbReference type="PROSITE-ProRule" id="PRU00267"/>
    </source>
</evidence>
<feature type="DNA-binding region" description="HMG box" evidence="1">
    <location>
        <begin position="54"/>
        <end position="122"/>
    </location>
</feature>
<dbReference type="SUPFAM" id="SSF47095">
    <property type="entry name" value="HMG-box"/>
    <property type="match status" value="1"/>
</dbReference>
<dbReference type="Gene3D" id="1.10.30.10">
    <property type="entry name" value="High mobility group box domain"/>
    <property type="match status" value="1"/>
</dbReference>
<comment type="caution">
    <text evidence="3">The sequence shown here is derived from an EMBL/GenBank/DDBJ whole genome shotgun (WGS) entry which is preliminary data.</text>
</comment>
<dbReference type="InterPro" id="IPR036910">
    <property type="entry name" value="HMG_box_dom_sf"/>
</dbReference>
<dbReference type="EMBL" id="CAMKVN010001423">
    <property type="protein sequence ID" value="CAI2175883.1"/>
    <property type="molecule type" value="Genomic_DNA"/>
</dbReference>